<dbReference type="Proteomes" id="UP001060170">
    <property type="component" value="Chromosome 6"/>
</dbReference>
<evidence type="ECO:0000313" key="1">
    <source>
        <dbReference type="EMBL" id="KAI7954132.1"/>
    </source>
</evidence>
<comment type="caution">
    <text evidence="1">The sequence shown here is derived from an EMBL/GenBank/DDBJ whole genome shotgun (WGS) entry which is preliminary data.</text>
</comment>
<sequence length="80" mass="9290">MVFFGGHDDGVSSIIEHGKHSFTSHCLEWKNSFCVQSHSDVTHKKQSTPARRRPTGKDHQLVLFQPYDITKYLETDRLLY</sequence>
<protein>
    <submittedName>
        <fullName evidence="1">Uncharacterized protein</fullName>
    </submittedName>
</protein>
<proteinExistence type="predicted"/>
<reference evidence="2" key="1">
    <citation type="journal article" date="2018" name="BMC Genomics">
        <title>Genomic insights into host adaptation between the wheat stripe rust pathogen (Puccinia striiformis f. sp. tritici) and the barley stripe rust pathogen (Puccinia striiformis f. sp. hordei).</title>
        <authorList>
            <person name="Xia C."/>
            <person name="Wang M."/>
            <person name="Yin C."/>
            <person name="Cornejo O.E."/>
            <person name="Hulbert S.H."/>
            <person name="Chen X."/>
        </authorList>
    </citation>
    <scope>NUCLEOTIDE SEQUENCE [LARGE SCALE GENOMIC DNA]</scope>
    <source>
        <strain evidence="2">93-210</strain>
    </source>
</reference>
<dbReference type="EMBL" id="CM045870">
    <property type="protein sequence ID" value="KAI7954132.1"/>
    <property type="molecule type" value="Genomic_DNA"/>
</dbReference>
<reference evidence="2" key="2">
    <citation type="journal article" date="2018" name="Mol. Plant Microbe Interact.">
        <title>Genome sequence resources for the wheat stripe rust pathogen (Puccinia striiformis f. sp. tritici) and the barley stripe rust pathogen (Puccinia striiformis f. sp. hordei).</title>
        <authorList>
            <person name="Xia C."/>
            <person name="Wang M."/>
            <person name="Yin C."/>
            <person name="Cornejo O.E."/>
            <person name="Hulbert S.H."/>
            <person name="Chen X."/>
        </authorList>
    </citation>
    <scope>NUCLEOTIDE SEQUENCE [LARGE SCALE GENOMIC DNA]</scope>
    <source>
        <strain evidence="2">93-210</strain>
    </source>
</reference>
<accession>A0ACC0EJD4</accession>
<reference evidence="1 2" key="3">
    <citation type="journal article" date="2022" name="Microbiol. Spectr.">
        <title>Folding features and dynamics of 3D genome architecture in plant fungal pathogens.</title>
        <authorList>
            <person name="Xia C."/>
        </authorList>
    </citation>
    <scope>NUCLEOTIDE SEQUENCE [LARGE SCALE GENOMIC DNA]</scope>
    <source>
        <strain evidence="1 2">93-210</strain>
    </source>
</reference>
<evidence type="ECO:0000313" key="2">
    <source>
        <dbReference type="Proteomes" id="UP001060170"/>
    </source>
</evidence>
<name>A0ACC0EJD4_9BASI</name>
<gene>
    <name evidence="1" type="ORF">MJO28_006679</name>
</gene>
<keyword evidence="2" id="KW-1185">Reference proteome</keyword>
<organism evidence="1 2">
    <name type="scientific">Puccinia striiformis f. sp. tritici</name>
    <dbReference type="NCBI Taxonomy" id="168172"/>
    <lineage>
        <taxon>Eukaryota</taxon>
        <taxon>Fungi</taxon>
        <taxon>Dikarya</taxon>
        <taxon>Basidiomycota</taxon>
        <taxon>Pucciniomycotina</taxon>
        <taxon>Pucciniomycetes</taxon>
        <taxon>Pucciniales</taxon>
        <taxon>Pucciniaceae</taxon>
        <taxon>Puccinia</taxon>
    </lineage>
</organism>